<dbReference type="GO" id="GO:0016020">
    <property type="term" value="C:membrane"/>
    <property type="evidence" value="ECO:0007669"/>
    <property type="project" value="UniProtKB-SubCell"/>
</dbReference>
<feature type="transmembrane region" description="Helical" evidence="7">
    <location>
        <begin position="60"/>
        <end position="82"/>
    </location>
</feature>
<evidence type="ECO:0000256" key="2">
    <source>
        <dbReference type="ARBA" id="ARBA00010992"/>
    </source>
</evidence>
<evidence type="ECO:0000313" key="9">
    <source>
        <dbReference type="EMBL" id="KAE8754975.1"/>
    </source>
</evidence>
<dbReference type="PANTHER" id="PTHR23511">
    <property type="entry name" value="SYNAPTIC VESICLE GLYCOPROTEIN 2"/>
    <property type="match status" value="1"/>
</dbReference>
<dbReference type="Proteomes" id="UP000463700">
    <property type="component" value="Unassembled WGS sequence"/>
</dbReference>
<name>A0A6N6W321_9BURK</name>
<evidence type="ECO:0000256" key="5">
    <source>
        <dbReference type="ARBA" id="ARBA00022989"/>
    </source>
</evidence>
<comment type="subcellular location">
    <subcellularLocation>
        <location evidence="1">Membrane</location>
        <topology evidence="1">Multi-pass membrane protein</topology>
    </subcellularLocation>
</comment>
<gene>
    <name evidence="9" type="ORF">FSO04_36905</name>
</gene>
<dbReference type="GO" id="GO:0022857">
    <property type="term" value="F:transmembrane transporter activity"/>
    <property type="evidence" value="ECO:0007669"/>
    <property type="project" value="InterPro"/>
</dbReference>
<accession>A0A6N6W321</accession>
<evidence type="ECO:0000256" key="1">
    <source>
        <dbReference type="ARBA" id="ARBA00004141"/>
    </source>
</evidence>
<dbReference type="EMBL" id="VOSW01000104">
    <property type="protein sequence ID" value="KAE8754975.1"/>
    <property type="molecule type" value="Genomic_DNA"/>
</dbReference>
<evidence type="ECO:0000256" key="4">
    <source>
        <dbReference type="ARBA" id="ARBA00022692"/>
    </source>
</evidence>
<dbReference type="InterPro" id="IPR036259">
    <property type="entry name" value="MFS_trans_sf"/>
</dbReference>
<feature type="transmembrane region" description="Helical" evidence="7">
    <location>
        <begin position="123"/>
        <end position="143"/>
    </location>
</feature>
<dbReference type="PROSITE" id="PS50850">
    <property type="entry name" value="MFS"/>
    <property type="match status" value="1"/>
</dbReference>
<dbReference type="Pfam" id="PF07690">
    <property type="entry name" value="MFS_1"/>
    <property type="match status" value="1"/>
</dbReference>
<keyword evidence="3" id="KW-0813">Transport</keyword>
<keyword evidence="5 7" id="KW-1133">Transmembrane helix</keyword>
<reference evidence="9 10" key="1">
    <citation type="journal article" date="2020" name="Int. J. Syst. Evol. Microbiol.">
        <title>Paraburkholderia madseniana sp. nov., a phenolic acid-degrading bacterium isolated from acidic forest soil.</title>
        <authorList>
            <person name="Wilhelm R.C."/>
            <person name="Murphy S.J.L."/>
            <person name="Feriancek N.M."/>
            <person name="Karasz D.C."/>
            <person name="DeRito C.M."/>
            <person name="Newman J.D."/>
            <person name="Buckley D.H."/>
        </authorList>
    </citation>
    <scope>NUCLEOTIDE SEQUENCE [LARGE SCALE GENOMIC DNA]</scope>
    <source>
        <strain evidence="9 10">RP11</strain>
    </source>
</reference>
<sequence>MSITKSFGYSFVIYLAQVPGLFSAAYLNEKIGRKATIVSYMAVGAVSALALSAVHTNEAVMIAGACLSFAMNGTYAGVYAYTAEIFPTAIRTTGAGFASAVGRVGAIASPIIVGYLFPIVGFGSVFGLTTAVLGAGALAVMILGPRTKGLSLEAIVAEEFQ</sequence>
<dbReference type="PANTHER" id="PTHR23511:SF34">
    <property type="entry name" value="SYNAPTIC VESICLE GLYCOPROTEIN 2"/>
    <property type="match status" value="1"/>
</dbReference>
<dbReference type="AlphaFoldDB" id="A0A6N6W321"/>
<evidence type="ECO:0000256" key="6">
    <source>
        <dbReference type="ARBA" id="ARBA00023136"/>
    </source>
</evidence>
<evidence type="ECO:0000313" key="10">
    <source>
        <dbReference type="Proteomes" id="UP000463700"/>
    </source>
</evidence>
<dbReference type="InterPro" id="IPR020846">
    <property type="entry name" value="MFS_dom"/>
</dbReference>
<feature type="transmembrane region" description="Helical" evidence="7">
    <location>
        <begin position="94"/>
        <end position="117"/>
    </location>
</feature>
<protein>
    <submittedName>
        <fullName evidence="9">MFS transporter</fullName>
    </submittedName>
</protein>
<comment type="caution">
    <text evidence="9">The sequence shown here is derived from an EMBL/GenBank/DDBJ whole genome shotgun (WGS) entry which is preliminary data.</text>
</comment>
<evidence type="ECO:0000259" key="8">
    <source>
        <dbReference type="PROSITE" id="PS50850"/>
    </source>
</evidence>
<evidence type="ECO:0000256" key="7">
    <source>
        <dbReference type="SAM" id="Phobius"/>
    </source>
</evidence>
<dbReference type="SUPFAM" id="SSF103473">
    <property type="entry name" value="MFS general substrate transporter"/>
    <property type="match status" value="1"/>
</dbReference>
<keyword evidence="6 7" id="KW-0472">Membrane</keyword>
<feature type="domain" description="Major facilitator superfamily (MFS) profile" evidence="8">
    <location>
        <begin position="1"/>
        <end position="148"/>
    </location>
</feature>
<organism evidence="9 10">
    <name type="scientific">Paraburkholderia madseniana</name>
    <dbReference type="NCBI Taxonomy" id="2599607"/>
    <lineage>
        <taxon>Bacteria</taxon>
        <taxon>Pseudomonadati</taxon>
        <taxon>Pseudomonadota</taxon>
        <taxon>Betaproteobacteria</taxon>
        <taxon>Burkholderiales</taxon>
        <taxon>Burkholderiaceae</taxon>
        <taxon>Paraburkholderia</taxon>
    </lineage>
</organism>
<feature type="transmembrane region" description="Helical" evidence="7">
    <location>
        <begin position="6"/>
        <end position="28"/>
    </location>
</feature>
<dbReference type="Gene3D" id="1.20.1250.20">
    <property type="entry name" value="MFS general substrate transporter like domains"/>
    <property type="match status" value="1"/>
</dbReference>
<keyword evidence="4 7" id="KW-0812">Transmembrane</keyword>
<dbReference type="InterPro" id="IPR011701">
    <property type="entry name" value="MFS"/>
</dbReference>
<dbReference type="OrthoDB" id="3252866at2"/>
<evidence type="ECO:0000256" key="3">
    <source>
        <dbReference type="ARBA" id="ARBA00022448"/>
    </source>
</evidence>
<proteinExistence type="inferred from homology"/>
<feature type="transmembrane region" description="Helical" evidence="7">
    <location>
        <begin position="35"/>
        <end position="54"/>
    </location>
</feature>
<comment type="similarity">
    <text evidence="2">Belongs to the major facilitator superfamily. Sugar transporter (TC 2.A.1.1) family.</text>
</comment>